<dbReference type="GO" id="GO:0071039">
    <property type="term" value="P:nuclear polyadenylation-dependent CUT catabolic process"/>
    <property type="evidence" value="ECO:0007669"/>
    <property type="project" value="TreeGrafter"/>
</dbReference>
<dbReference type="SMART" id="SM00474">
    <property type="entry name" value="35EXOc"/>
    <property type="match status" value="1"/>
</dbReference>
<dbReference type="GO" id="GO:0000166">
    <property type="term" value="F:nucleotide binding"/>
    <property type="evidence" value="ECO:0007669"/>
    <property type="project" value="InterPro"/>
</dbReference>
<reference evidence="9" key="1">
    <citation type="submission" date="2021-02" db="EMBL/GenBank/DDBJ databases">
        <authorList>
            <person name="Nowell W R."/>
        </authorList>
    </citation>
    <scope>NUCLEOTIDE SEQUENCE</scope>
</reference>
<dbReference type="Gene3D" id="3.30.420.10">
    <property type="entry name" value="Ribonuclease H-like superfamily/Ribonuclease H"/>
    <property type="match status" value="1"/>
</dbReference>
<dbReference type="InterPro" id="IPR012337">
    <property type="entry name" value="RNaseH-like_sf"/>
</dbReference>
<dbReference type="PROSITE" id="PS50967">
    <property type="entry name" value="HRDC"/>
    <property type="match status" value="1"/>
</dbReference>
<evidence type="ECO:0000256" key="5">
    <source>
        <dbReference type="ARBA" id="ARBA00023242"/>
    </source>
</evidence>
<dbReference type="SMART" id="SM00341">
    <property type="entry name" value="HRDC"/>
    <property type="match status" value="1"/>
</dbReference>
<evidence type="ECO:0000256" key="4">
    <source>
        <dbReference type="ARBA" id="ARBA00022839"/>
    </source>
</evidence>
<dbReference type="EMBL" id="CAJNOK010001469">
    <property type="protein sequence ID" value="CAF0813600.1"/>
    <property type="molecule type" value="Genomic_DNA"/>
</dbReference>
<proteinExistence type="inferred from homology"/>
<feature type="compositionally biased region" description="Basic and acidic residues" evidence="7">
    <location>
        <begin position="747"/>
        <end position="765"/>
    </location>
</feature>
<feature type="region of interest" description="Disordered" evidence="7">
    <location>
        <begin position="13"/>
        <end position="82"/>
    </location>
</feature>
<feature type="region of interest" description="Disordered" evidence="7">
    <location>
        <begin position="747"/>
        <end position="770"/>
    </location>
</feature>
<dbReference type="InterPro" id="IPR036397">
    <property type="entry name" value="RNaseH_sf"/>
</dbReference>
<dbReference type="Proteomes" id="UP000677228">
    <property type="component" value="Unassembled WGS sequence"/>
</dbReference>
<feature type="non-terminal residue" evidence="9">
    <location>
        <position position="1"/>
    </location>
</feature>
<keyword evidence="4" id="KW-0269">Exonuclease</keyword>
<dbReference type="InterPro" id="IPR049559">
    <property type="entry name" value="Rrp6p-like_exo"/>
</dbReference>
<dbReference type="GO" id="GO:0071035">
    <property type="term" value="P:nuclear polyadenylation-dependent rRNA catabolic process"/>
    <property type="evidence" value="ECO:0007669"/>
    <property type="project" value="TreeGrafter"/>
</dbReference>
<dbReference type="InterPro" id="IPR048257">
    <property type="entry name" value="DUF4590"/>
</dbReference>
<dbReference type="Pfam" id="PF01612">
    <property type="entry name" value="DNA_pol_A_exo1"/>
    <property type="match status" value="1"/>
</dbReference>
<dbReference type="Pfam" id="PF00570">
    <property type="entry name" value="HRDC"/>
    <property type="match status" value="1"/>
</dbReference>
<keyword evidence="3" id="KW-0378">Hydrolase</keyword>
<dbReference type="GO" id="GO:0000176">
    <property type="term" value="C:nuclear exosome (RNase complex)"/>
    <property type="evidence" value="ECO:0007669"/>
    <property type="project" value="TreeGrafter"/>
</dbReference>
<keyword evidence="2" id="KW-0540">Nuclease</keyword>
<keyword evidence="5" id="KW-0539">Nucleus</keyword>
<protein>
    <recommendedName>
        <fullName evidence="8">HRDC domain-containing protein</fullName>
    </recommendedName>
</protein>
<feature type="compositionally biased region" description="Basic and acidic residues" evidence="7">
    <location>
        <begin position="31"/>
        <end position="63"/>
    </location>
</feature>
<gene>
    <name evidence="9" type="ORF">OVA965_LOCUS5275</name>
    <name evidence="10" type="ORF">TMI583_LOCUS5272</name>
</gene>
<dbReference type="GO" id="GO:0000175">
    <property type="term" value="F:3'-5'-RNA exonuclease activity"/>
    <property type="evidence" value="ECO:0007669"/>
    <property type="project" value="InterPro"/>
</dbReference>
<dbReference type="GO" id="GO:0003727">
    <property type="term" value="F:single-stranded RNA binding"/>
    <property type="evidence" value="ECO:0007669"/>
    <property type="project" value="TreeGrafter"/>
</dbReference>
<dbReference type="InterPro" id="IPR044876">
    <property type="entry name" value="HRDC_dom_sf"/>
</dbReference>
<evidence type="ECO:0000313" key="10">
    <source>
        <dbReference type="EMBL" id="CAF3597460.1"/>
    </source>
</evidence>
<evidence type="ECO:0000256" key="3">
    <source>
        <dbReference type="ARBA" id="ARBA00022801"/>
    </source>
</evidence>
<evidence type="ECO:0000256" key="1">
    <source>
        <dbReference type="ARBA" id="ARBA00004123"/>
    </source>
</evidence>
<dbReference type="GO" id="GO:0000467">
    <property type="term" value="P:exonucleolytic trimming to generate mature 3'-end of 5.8S rRNA from tricistronic rRNA transcript (SSU-rRNA, 5.8S rRNA, LSU-rRNA)"/>
    <property type="evidence" value="ECO:0007669"/>
    <property type="project" value="InterPro"/>
</dbReference>
<dbReference type="InterPro" id="IPR002562">
    <property type="entry name" value="3'-5'_exonuclease_dom"/>
</dbReference>
<accession>A0A8S2CVE7</accession>
<dbReference type="InterPro" id="IPR045092">
    <property type="entry name" value="Rrp6-like"/>
</dbReference>
<dbReference type="GO" id="GO:0005730">
    <property type="term" value="C:nucleolus"/>
    <property type="evidence" value="ECO:0007669"/>
    <property type="project" value="TreeGrafter"/>
</dbReference>
<evidence type="ECO:0000256" key="2">
    <source>
        <dbReference type="ARBA" id="ARBA00022722"/>
    </source>
</evidence>
<comment type="subcellular location">
    <subcellularLocation>
        <location evidence="1">Nucleus</location>
    </subcellularLocation>
</comment>
<evidence type="ECO:0000256" key="6">
    <source>
        <dbReference type="ARBA" id="ARBA00043957"/>
    </source>
</evidence>
<evidence type="ECO:0000313" key="11">
    <source>
        <dbReference type="Proteomes" id="UP000677228"/>
    </source>
</evidence>
<dbReference type="SUPFAM" id="SSF53098">
    <property type="entry name" value="Ribonuclease H-like"/>
    <property type="match status" value="1"/>
</dbReference>
<name>A0A8S2CVE7_9BILA</name>
<dbReference type="AlphaFoldDB" id="A0A8S2CVE7"/>
<organism evidence="9 11">
    <name type="scientific">Didymodactylos carnosus</name>
    <dbReference type="NCBI Taxonomy" id="1234261"/>
    <lineage>
        <taxon>Eukaryota</taxon>
        <taxon>Metazoa</taxon>
        <taxon>Spiralia</taxon>
        <taxon>Gnathifera</taxon>
        <taxon>Rotifera</taxon>
        <taxon>Eurotatoria</taxon>
        <taxon>Bdelloidea</taxon>
        <taxon>Philodinida</taxon>
        <taxon>Philodinidae</taxon>
        <taxon>Didymodactylos</taxon>
    </lineage>
</organism>
<dbReference type="InterPro" id="IPR010997">
    <property type="entry name" value="HRDC-like_sf"/>
</dbReference>
<dbReference type="GO" id="GO:0071044">
    <property type="term" value="P:histone mRNA catabolic process"/>
    <property type="evidence" value="ECO:0007669"/>
    <property type="project" value="TreeGrafter"/>
</dbReference>
<dbReference type="SUPFAM" id="SSF47819">
    <property type="entry name" value="HRDC-like"/>
    <property type="match status" value="1"/>
</dbReference>
<dbReference type="Proteomes" id="UP000682733">
    <property type="component" value="Unassembled WGS sequence"/>
</dbReference>
<feature type="compositionally biased region" description="Low complexity" evidence="7">
    <location>
        <begin position="65"/>
        <end position="78"/>
    </location>
</feature>
<evidence type="ECO:0000256" key="7">
    <source>
        <dbReference type="SAM" id="MobiDB-lite"/>
    </source>
</evidence>
<dbReference type="Pfam" id="PF15257">
    <property type="entry name" value="DUF4590"/>
    <property type="match status" value="1"/>
</dbReference>
<dbReference type="GO" id="GO:0071037">
    <property type="term" value="P:nuclear polyadenylation-dependent snRNA catabolic process"/>
    <property type="evidence" value="ECO:0007669"/>
    <property type="project" value="TreeGrafter"/>
</dbReference>
<feature type="domain" description="HRDC" evidence="8">
    <location>
        <begin position="461"/>
        <end position="541"/>
    </location>
</feature>
<dbReference type="GO" id="GO:0071051">
    <property type="term" value="P:poly(A)-dependent snoRNA 3'-end processing"/>
    <property type="evidence" value="ECO:0007669"/>
    <property type="project" value="TreeGrafter"/>
</dbReference>
<evidence type="ECO:0000313" key="9">
    <source>
        <dbReference type="EMBL" id="CAF0813600.1"/>
    </source>
</evidence>
<dbReference type="PANTHER" id="PTHR12124">
    <property type="entry name" value="POLYMYOSITIS/SCLERODERMA AUTOANTIGEN-RELATED"/>
    <property type="match status" value="1"/>
</dbReference>
<dbReference type="GO" id="GO:0071036">
    <property type="term" value="P:nuclear polyadenylation-dependent snoRNA catabolic process"/>
    <property type="evidence" value="ECO:0007669"/>
    <property type="project" value="TreeGrafter"/>
</dbReference>
<dbReference type="PANTHER" id="PTHR12124:SF47">
    <property type="entry name" value="EXOSOME COMPONENT 10"/>
    <property type="match status" value="1"/>
</dbReference>
<dbReference type="Gene3D" id="1.10.150.80">
    <property type="entry name" value="HRDC domain"/>
    <property type="match status" value="1"/>
</dbReference>
<dbReference type="GO" id="GO:0071038">
    <property type="term" value="P:TRAMP-dependent tRNA surveillance pathway"/>
    <property type="evidence" value="ECO:0007669"/>
    <property type="project" value="TreeGrafter"/>
</dbReference>
<dbReference type="CDD" id="cd06147">
    <property type="entry name" value="Rrp6p_like_exo"/>
    <property type="match status" value="1"/>
</dbReference>
<sequence>GDGKCFYDIVDEVSLSEQEVDDEPPPATRPIPKETKATEQGKKEAVSIKKKPTSSEDKDKENEDQPQQQQHQTSSSTTKRTRNNLDDHLSELFQPKNKSHKTTKPSIRTYTVSLARPAYPLPIELSLSGDSEKTTNQTIHVINQATVELSLKGDSETIPYIRKHKGKSMLYHPPGSEGGSDDDIFGGQFCEISKSKKKKKKKKSRRKQSANVDHPYFDSMESFEPAEVLLKRCEPLVPAPLEKTKYVFVHTVDEMKDMINHIENQQELAIDCEGHTYHSYEGITCLLQISSRTNDFIVDTLVLRRELHSLIDVCTNRKIVKVFHGADNDILWLQRDFGLYVVNMFDTYCAAKELNLPAMSLAYLLKQHVNIDANKEYQLADWRIRPLPPDYVRYAREDTHYLLYIYDILRNQLLDVAQGKSTLLKQVYAKSKIVCQKLYTKRQFDEDGYHTIYLKSRKTFNVRQLATLKSLYHWRDKLARTEDESTGYVLPNYMLLRISEMLPKTAEDIRACCNPTPILVRQNLHDIYQIVQQANDIQIETEKREQIIPLTLPPLFSQENVLNYPHDSSYQNETEKREQIIPLTLPPLFSQENVLNCPHDSSHQIENLPSSIVDNTQIAYPTNKTETDYIRASYKGDSDNTQTDYIRASYKINRLGEIIPDTEYRSKLAKLEQQGRVRQQLMRTIVQQALDLERVRQARLRREFEMIRKLTLVNSVKFLTSQEFNFSKRRAQSAIFYKLQEHQQKSKNFEDSRRLQQPKDIEESLSRLSTPSKRECEITMTYYGPRTIMDHNRDLYTPVKDDVMITQQHCGGENLIVYKGFLKPNDTFTFKSHRHPGYPFGLTLYVKGLIDSRISTCCEYKHRHGTRIGGKSGQFGVKSVKGSRPCGNCLFETQTQSRKPATPTKVENNNKKLTIELNQANKI</sequence>
<dbReference type="GO" id="GO:0071040">
    <property type="term" value="P:nuclear polyadenylation-dependent antisense transcript catabolic process"/>
    <property type="evidence" value="ECO:0007669"/>
    <property type="project" value="TreeGrafter"/>
</dbReference>
<comment type="similarity">
    <text evidence="6">Belongs to the exosome component 10/RRP6 family.</text>
</comment>
<evidence type="ECO:0000259" key="8">
    <source>
        <dbReference type="PROSITE" id="PS50967"/>
    </source>
</evidence>
<dbReference type="EMBL" id="CAJOBA010001468">
    <property type="protein sequence ID" value="CAF3597460.1"/>
    <property type="molecule type" value="Genomic_DNA"/>
</dbReference>
<dbReference type="FunFam" id="1.10.150.80:FF:000001">
    <property type="entry name" value="Putative exosome component 10"/>
    <property type="match status" value="1"/>
</dbReference>
<dbReference type="InterPro" id="IPR002121">
    <property type="entry name" value="HRDC_dom"/>
</dbReference>
<comment type="caution">
    <text evidence="9">The sequence shown here is derived from an EMBL/GenBank/DDBJ whole genome shotgun (WGS) entry which is preliminary data.</text>
</comment>